<comment type="caution">
    <text evidence="13">The sequence shown here is derived from an EMBL/GenBank/DDBJ whole genome shotgun (WGS) entry which is preliminary data.</text>
</comment>
<dbReference type="Proteomes" id="UP000322876">
    <property type="component" value="Unassembled WGS sequence"/>
</dbReference>
<dbReference type="InterPro" id="IPR024932">
    <property type="entry name" value="ApbE"/>
</dbReference>
<keyword evidence="12" id="KW-0997">Cell inner membrane</keyword>
<protein>
    <recommendedName>
        <fullName evidence="2 10">FAD:protein FMN transferase</fullName>
        <ecNumber evidence="1 10">2.7.1.180</ecNumber>
    </recommendedName>
    <alternativeName>
        <fullName evidence="8 10">Flavin transferase</fullName>
    </alternativeName>
</protein>
<feature type="binding site" evidence="11">
    <location>
        <position position="273"/>
    </location>
    <ligand>
        <name>Mg(2+)</name>
        <dbReference type="ChEBI" id="CHEBI:18420"/>
    </ligand>
</feature>
<comment type="similarity">
    <text evidence="10 12">Belongs to the ApbE family.</text>
</comment>
<dbReference type="PROSITE" id="PS51257">
    <property type="entry name" value="PROKAR_LIPOPROTEIN"/>
    <property type="match status" value="1"/>
</dbReference>
<dbReference type="Pfam" id="PF02424">
    <property type="entry name" value="ApbE"/>
    <property type="match status" value="1"/>
</dbReference>
<evidence type="ECO:0000256" key="12">
    <source>
        <dbReference type="RuleBase" id="RU363002"/>
    </source>
</evidence>
<dbReference type="PIRSF" id="PIRSF006268">
    <property type="entry name" value="ApbE"/>
    <property type="match status" value="1"/>
</dbReference>
<dbReference type="SUPFAM" id="SSF143631">
    <property type="entry name" value="ApbE-like"/>
    <property type="match status" value="1"/>
</dbReference>
<keyword evidence="12" id="KW-0472">Membrane</keyword>
<dbReference type="OrthoDB" id="9778595at2"/>
<dbReference type="GO" id="GO:0046872">
    <property type="term" value="F:metal ion binding"/>
    <property type="evidence" value="ECO:0007669"/>
    <property type="project" value="UniProtKB-UniRule"/>
</dbReference>
<feature type="binding site" evidence="11">
    <location>
        <position position="277"/>
    </location>
    <ligand>
        <name>Mg(2+)</name>
        <dbReference type="ChEBI" id="CHEBI:18420"/>
    </ligand>
</feature>
<evidence type="ECO:0000256" key="2">
    <source>
        <dbReference type="ARBA" id="ARBA00016337"/>
    </source>
</evidence>
<keyword evidence="4 10" id="KW-0808">Transferase</keyword>
<evidence type="ECO:0000313" key="14">
    <source>
        <dbReference type="Proteomes" id="UP000322876"/>
    </source>
</evidence>
<keyword evidence="6 10" id="KW-0274">FAD</keyword>
<evidence type="ECO:0000256" key="10">
    <source>
        <dbReference type="PIRNR" id="PIRNR006268"/>
    </source>
</evidence>
<dbReference type="RefSeq" id="WP_149267458.1">
    <property type="nucleotide sequence ID" value="NZ_VFJB01000010.1"/>
</dbReference>
<keyword evidence="7 10" id="KW-0460">Magnesium</keyword>
<accession>A0A5A8F5H4</accession>
<dbReference type="GO" id="GO:0016740">
    <property type="term" value="F:transferase activity"/>
    <property type="evidence" value="ECO:0007669"/>
    <property type="project" value="UniProtKB-UniRule"/>
</dbReference>
<comment type="subcellular location">
    <subcellularLocation>
        <location evidence="12">Cell inner membrane</location>
        <topology evidence="12">Lipid-anchor</topology>
        <orientation evidence="12">Periplasmic side</orientation>
    </subcellularLocation>
</comment>
<dbReference type="Gene3D" id="3.10.520.10">
    <property type="entry name" value="ApbE-like domains"/>
    <property type="match status" value="1"/>
</dbReference>
<feature type="signal peptide" evidence="12">
    <location>
        <begin position="1"/>
        <end position="26"/>
    </location>
</feature>
<dbReference type="PANTHER" id="PTHR30040">
    <property type="entry name" value="THIAMINE BIOSYNTHESIS LIPOPROTEIN APBE"/>
    <property type="match status" value="1"/>
</dbReference>
<evidence type="ECO:0000256" key="6">
    <source>
        <dbReference type="ARBA" id="ARBA00022827"/>
    </source>
</evidence>
<keyword evidence="5 10" id="KW-0479">Metal-binding</keyword>
<keyword evidence="12" id="KW-1003">Cell membrane</keyword>
<keyword evidence="14" id="KW-1185">Reference proteome</keyword>
<feature type="chain" id="PRO_5022985765" description="FAD:protein FMN transferase" evidence="12">
    <location>
        <begin position="27"/>
        <end position="318"/>
    </location>
</feature>
<evidence type="ECO:0000256" key="3">
    <source>
        <dbReference type="ARBA" id="ARBA00022630"/>
    </source>
</evidence>
<dbReference type="AlphaFoldDB" id="A0A5A8F5H4"/>
<evidence type="ECO:0000256" key="11">
    <source>
        <dbReference type="PIRSR" id="PIRSR006268-2"/>
    </source>
</evidence>
<comment type="function">
    <text evidence="12">Flavin transferase that catalyzes the transfer of the FMN moiety of FAD and its covalent binding to the hydroxyl group of a threonine residue in a target flavoprotein.</text>
</comment>
<dbReference type="InterPro" id="IPR003374">
    <property type="entry name" value="ApbE-like_sf"/>
</dbReference>
<evidence type="ECO:0000256" key="9">
    <source>
        <dbReference type="ARBA" id="ARBA00048540"/>
    </source>
</evidence>
<keyword evidence="12" id="KW-0732">Signal</keyword>
<evidence type="ECO:0000256" key="1">
    <source>
        <dbReference type="ARBA" id="ARBA00011955"/>
    </source>
</evidence>
<dbReference type="GO" id="GO:0005886">
    <property type="term" value="C:plasma membrane"/>
    <property type="evidence" value="ECO:0007669"/>
    <property type="project" value="UniProtKB-SubCell"/>
</dbReference>
<gene>
    <name evidence="13" type="ORF">FHQ18_12195</name>
</gene>
<keyword evidence="12" id="KW-0449">Lipoprotein</keyword>
<evidence type="ECO:0000256" key="5">
    <source>
        <dbReference type="ARBA" id="ARBA00022723"/>
    </source>
</evidence>
<dbReference type="EMBL" id="VFJB01000010">
    <property type="protein sequence ID" value="KAA0256879.1"/>
    <property type="molecule type" value="Genomic_DNA"/>
</dbReference>
<evidence type="ECO:0000256" key="7">
    <source>
        <dbReference type="ARBA" id="ARBA00022842"/>
    </source>
</evidence>
<proteinExistence type="inferred from homology"/>
<name>A0A5A8F5H4_9BACT</name>
<comment type="catalytic activity">
    <reaction evidence="9 10 12">
        <text>L-threonyl-[protein] + FAD = FMN-L-threonyl-[protein] + AMP + H(+)</text>
        <dbReference type="Rhea" id="RHEA:36847"/>
        <dbReference type="Rhea" id="RHEA-COMP:11060"/>
        <dbReference type="Rhea" id="RHEA-COMP:11061"/>
        <dbReference type="ChEBI" id="CHEBI:15378"/>
        <dbReference type="ChEBI" id="CHEBI:30013"/>
        <dbReference type="ChEBI" id="CHEBI:57692"/>
        <dbReference type="ChEBI" id="CHEBI:74257"/>
        <dbReference type="ChEBI" id="CHEBI:456215"/>
        <dbReference type="EC" id="2.7.1.180"/>
    </reaction>
</comment>
<evidence type="ECO:0000313" key="13">
    <source>
        <dbReference type="EMBL" id="KAA0256879.1"/>
    </source>
</evidence>
<reference evidence="13 14" key="1">
    <citation type="submission" date="2019-06" db="EMBL/GenBank/DDBJ databases">
        <title>Genomic insights into carbon and energy metabolism of Deferribacter autotrophicus revealed new metabolic traits in the phylum Deferribacteres.</title>
        <authorList>
            <person name="Slobodkin A.I."/>
            <person name="Slobodkina G.B."/>
            <person name="Allioux M."/>
            <person name="Alain K."/>
            <person name="Jebbar M."/>
            <person name="Shadrin V."/>
            <person name="Kublanov I.V."/>
            <person name="Toshchakov S.V."/>
            <person name="Bonch-Osmolovskaya E.A."/>
        </authorList>
    </citation>
    <scope>NUCLEOTIDE SEQUENCE [LARGE SCALE GENOMIC DNA]</scope>
    <source>
        <strain evidence="13 14">SL50</strain>
    </source>
</reference>
<evidence type="ECO:0000256" key="8">
    <source>
        <dbReference type="ARBA" id="ARBA00031306"/>
    </source>
</evidence>
<feature type="binding site" evidence="11">
    <location>
        <position position="161"/>
    </location>
    <ligand>
        <name>Mg(2+)</name>
        <dbReference type="ChEBI" id="CHEBI:18420"/>
    </ligand>
</feature>
<dbReference type="EC" id="2.7.1.180" evidence="1 10"/>
<evidence type="ECO:0000256" key="4">
    <source>
        <dbReference type="ARBA" id="ARBA00022679"/>
    </source>
</evidence>
<keyword evidence="3 10" id="KW-0285">Flavoprotein</keyword>
<organism evidence="13 14">
    <name type="scientific">Deferribacter autotrophicus</name>
    <dbReference type="NCBI Taxonomy" id="500465"/>
    <lineage>
        <taxon>Bacteria</taxon>
        <taxon>Pseudomonadati</taxon>
        <taxon>Deferribacterota</taxon>
        <taxon>Deferribacteres</taxon>
        <taxon>Deferribacterales</taxon>
        <taxon>Deferribacteraceae</taxon>
        <taxon>Deferribacter</taxon>
    </lineage>
</organism>
<sequence length="318" mass="36363">MSRVLRKALFCFIIFTLISCSSQNSYETNSYYALGTILNITLPKSKSEFFEKTYKLIKKKEDKIKSFYDNFNSSPTHSKIVIDDEIYKLFKKAQFFYNLSEHKFDITIYTLTSLYGFPEGPFKVPTNKELNTAKKKLGFKNIQFDKNYVIKQTDLKIDMGAYAKGYIVDKAIELLKKNGTESAIVDAGGDLFALGLKNGKKWRIAIKHPDIENRFLSIVNVSNKAVVTSGNYERFFITKNGEKIIHIFDATTGKTANNYKSISVIADTTEMADGLSTLFFLLSLEKIEDLCKKYNAPTLVYTIDNKLIKLCSWESYEN</sequence>
<comment type="cofactor">
    <cofactor evidence="11">
        <name>Mg(2+)</name>
        <dbReference type="ChEBI" id="CHEBI:18420"/>
    </cofactor>
    <cofactor evidence="11">
        <name>Mn(2+)</name>
        <dbReference type="ChEBI" id="CHEBI:29035"/>
    </cofactor>
    <text evidence="11">Magnesium. Can also use manganese.</text>
</comment>
<dbReference type="PANTHER" id="PTHR30040:SF2">
    <property type="entry name" value="FAD:PROTEIN FMN TRANSFERASE"/>
    <property type="match status" value="1"/>
</dbReference>